<keyword evidence="9 11" id="KW-0092">Biotin</keyword>
<evidence type="ECO:0000256" key="2">
    <source>
        <dbReference type="ARBA" id="ARBA00004742"/>
    </source>
</evidence>
<dbReference type="EMBL" id="PZQS01000008">
    <property type="protein sequence ID" value="PVD26046.1"/>
    <property type="molecule type" value="Genomic_DNA"/>
</dbReference>
<dbReference type="InterPro" id="IPR011053">
    <property type="entry name" value="Single_hybrid_motif"/>
</dbReference>
<dbReference type="InterPro" id="IPR003379">
    <property type="entry name" value="Carboxylase_cons_dom"/>
</dbReference>
<feature type="modified residue" description="N6-carboxylysine" evidence="14">
    <location>
        <position position="754"/>
    </location>
</feature>
<reference evidence="19 20" key="1">
    <citation type="submission" date="2018-04" db="EMBL/GenBank/DDBJ databases">
        <title>The genome of golden apple snail Pomacea canaliculata provides insight into stress tolerance and invasive adaptation.</title>
        <authorList>
            <person name="Liu C."/>
            <person name="Liu B."/>
            <person name="Ren Y."/>
            <person name="Zhang Y."/>
            <person name="Wang H."/>
            <person name="Li S."/>
            <person name="Jiang F."/>
            <person name="Yin L."/>
            <person name="Zhang G."/>
            <person name="Qian W."/>
            <person name="Fan W."/>
        </authorList>
    </citation>
    <scope>NUCLEOTIDE SEQUENCE [LARGE SCALE GENOMIC DNA]</scope>
    <source>
        <strain evidence="19">SZHN2017</strain>
        <tissue evidence="19">Muscle</tissue>
    </source>
</reference>
<dbReference type="Pfam" id="PF02785">
    <property type="entry name" value="Biotin_carb_C"/>
    <property type="match status" value="1"/>
</dbReference>
<dbReference type="AlphaFoldDB" id="A0A2T7NY14"/>
<feature type="binding site" description="via carbamate group" evidence="13">
    <location>
        <position position="754"/>
    </location>
    <ligand>
        <name>Mn(2+)</name>
        <dbReference type="ChEBI" id="CHEBI:29035"/>
    </ligand>
</feature>
<feature type="binding site" evidence="12">
    <location>
        <position position="290"/>
    </location>
    <ligand>
        <name>ATP</name>
        <dbReference type="ChEBI" id="CHEBI:30616"/>
    </ligand>
</feature>
<feature type="binding site" evidence="13">
    <location>
        <position position="585"/>
    </location>
    <ligand>
        <name>Mn(2+)</name>
        <dbReference type="ChEBI" id="CHEBI:29035"/>
    </ligand>
</feature>
<dbReference type="Pfam" id="PF02786">
    <property type="entry name" value="CPSase_L_D2"/>
    <property type="match status" value="1"/>
</dbReference>
<dbReference type="FunFam" id="3.30.1490.20:FF:000018">
    <property type="entry name" value="Biotin carboxylase"/>
    <property type="match status" value="1"/>
</dbReference>
<dbReference type="SUPFAM" id="SSF56059">
    <property type="entry name" value="Glutathione synthetase ATP-binding domain-like"/>
    <property type="match status" value="1"/>
</dbReference>
<dbReference type="FunFam" id="2.40.50.100:FF:000003">
    <property type="entry name" value="Acetyl-CoA carboxylase biotin carboxyl carrier protein"/>
    <property type="match status" value="1"/>
</dbReference>
<dbReference type="UniPathway" id="UPA00138"/>
<dbReference type="CDD" id="cd07937">
    <property type="entry name" value="DRE_TIM_PC_TC_5S"/>
    <property type="match status" value="1"/>
</dbReference>
<dbReference type="Pfam" id="PF00682">
    <property type="entry name" value="HMGL-like"/>
    <property type="match status" value="1"/>
</dbReference>
<feature type="domain" description="ATP-grasp" evidence="16">
    <location>
        <begin position="175"/>
        <end position="383"/>
    </location>
</feature>
<dbReference type="Gene3D" id="3.10.600.10">
    <property type="entry name" value="pyruvate carboxylase f1077a mutant domain"/>
    <property type="match status" value="1"/>
</dbReference>
<feature type="binding site" evidence="12">
    <location>
        <position position="171"/>
    </location>
    <ligand>
        <name>ATP</name>
        <dbReference type="ChEBI" id="CHEBI:30616"/>
    </ligand>
</feature>
<gene>
    <name evidence="19" type="ORF">C0Q70_13714</name>
</gene>
<accession>A0A2T7NY14</accession>
<feature type="domain" description="Lipoyl-binding" evidence="15">
    <location>
        <begin position="1116"/>
        <end position="1191"/>
    </location>
</feature>
<dbReference type="InterPro" id="IPR016185">
    <property type="entry name" value="PreATP-grasp_dom_sf"/>
</dbReference>
<dbReference type="InterPro" id="IPR000089">
    <property type="entry name" value="Biotin_lipoyl"/>
</dbReference>
<evidence type="ECO:0000259" key="17">
    <source>
        <dbReference type="PROSITE" id="PS50979"/>
    </source>
</evidence>
<dbReference type="FunFam" id="3.10.600.10:FF:000001">
    <property type="entry name" value="Pyruvate carboxylase"/>
    <property type="match status" value="1"/>
</dbReference>
<keyword evidence="6 13" id="KW-0479">Metal-binding</keyword>
<dbReference type="InterPro" id="IPR001882">
    <property type="entry name" value="Biotin_BS"/>
</dbReference>
<dbReference type="Pfam" id="PF00289">
    <property type="entry name" value="Biotin_carb_N"/>
    <property type="match status" value="1"/>
</dbReference>
<dbReference type="GO" id="GO:0004736">
    <property type="term" value="F:pyruvate carboxylase activity"/>
    <property type="evidence" value="ECO:0007669"/>
    <property type="project" value="UniProtKB-EC"/>
</dbReference>
<evidence type="ECO:0000256" key="9">
    <source>
        <dbReference type="ARBA" id="ARBA00023267"/>
    </source>
</evidence>
<dbReference type="GO" id="GO:0005737">
    <property type="term" value="C:cytoplasm"/>
    <property type="evidence" value="ECO:0007669"/>
    <property type="project" value="TreeGrafter"/>
</dbReference>
<dbReference type="Proteomes" id="UP000245119">
    <property type="component" value="Linkage Group LG8"/>
</dbReference>
<dbReference type="FunFam" id="3.20.20.70:FF:000033">
    <property type="entry name" value="Pyruvate carboxylase"/>
    <property type="match status" value="1"/>
</dbReference>
<dbReference type="InterPro" id="IPR005930">
    <property type="entry name" value="Pyruv_COase"/>
</dbReference>
<dbReference type="Gene3D" id="3.20.20.70">
    <property type="entry name" value="Aldolase class I"/>
    <property type="match status" value="1"/>
</dbReference>
<keyword evidence="4" id="KW-0312">Gluconeogenesis</keyword>
<feature type="modified residue" description="N6-biotinyllysine" evidence="14">
    <location>
        <position position="1157"/>
    </location>
</feature>
<dbReference type="NCBIfam" id="NF006761">
    <property type="entry name" value="PRK09282.1"/>
    <property type="match status" value="1"/>
</dbReference>
<comment type="catalytic activity">
    <reaction evidence="11">
        <text>hydrogencarbonate + pyruvate + ATP = oxaloacetate + ADP + phosphate + H(+)</text>
        <dbReference type="Rhea" id="RHEA:20844"/>
        <dbReference type="ChEBI" id="CHEBI:15361"/>
        <dbReference type="ChEBI" id="CHEBI:15378"/>
        <dbReference type="ChEBI" id="CHEBI:16452"/>
        <dbReference type="ChEBI" id="CHEBI:17544"/>
        <dbReference type="ChEBI" id="CHEBI:30616"/>
        <dbReference type="ChEBI" id="CHEBI:43474"/>
        <dbReference type="ChEBI" id="CHEBI:456216"/>
        <dbReference type="EC" id="6.4.1.1"/>
    </reaction>
</comment>
<dbReference type="FunFam" id="3.40.50.20:FF:000010">
    <property type="entry name" value="Propionyl-CoA carboxylase subunit alpha"/>
    <property type="match status" value="1"/>
</dbReference>
<feature type="binding site" evidence="13">
    <location>
        <position position="784"/>
    </location>
    <ligand>
        <name>Mn(2+)</name>
        <dbReference type="ChEBI" id="CHEBI:29035"/>
    </ligand>
</feature>
<evidence type="ECO:0000313" key="20">
    <source>
        <dbReference type="Proteomes" id="UP000245119"/>
    </source>
</evidence>
<dbReference type="SMART" id="SM00878">
    <property type="entry name" value="Biotin_carb_C"/>
    <property type="match status" value="1"/>
</dbReference>
<comment type="function">
    <text evidence="11">Catalyzes a 2-step reaction, involving the ATP-dependent carboxylation of the covalently attached biotin in the first step and the transfer of the carboxyl group to pyruvate in the second.</text>
</comment>
<dbReference type="PANTHER" id="PTHR43778:SF2">
    <property type="entry name" value="PYRUVATE CARBOXYLASE, MITOCHONDRIAL"/>
    <property type="match status" value="1"/>
</dbReference>
<evidence type="ECO:0000256" key="8">
    <source>
        <dbReference type="ARBA" id="ARBA00022840"/>
    </source>
</evidence>
<evidence type="ECO:0000259" key="18">
    <source>
        <dbReference type="PROSITE" id="PS50991"/>
    </source>
</evidence>
<evidence type="ECO:0000256" key="6">
    <source>
        <dbReference type="ARBA" id="ARBA00022723"/>
    </source>
</evidence>
<dbReference type="PROSITE" id="PS50975">
    <property type="entry name" value="ATP_GRASP"/>
    <property type="match status" value="1"/>
</dbReference>
<dbReference type="CDD" id="cd06850">
    <property type="entry name" value="biotinyl_domain"/>
    <property type="match status" value="1"/>
</dbReference>
<keyword evidence="8 11" id="KW-0067">ATP-binding</keyword>
<dbReference type="Pfam" id="PF02436">
    <property type="entry name" value="PYC_OADA"/>
    <property type="match status" value="1"/>
</dbReference>
<dbReference type="InterPro" id="IPR005479">
    <property type="entry name" value="CPAse_ATP-bd"/>
</dbReference>
<evidence type="ECO:0000259" key="16">
    <source>
        <dbReference type="PROSITE" id="PS50975"/>
    </source>
</evidence>
<dbReference type="PROSITE" id="PS00188">
    <property type="entry name" value="BIOTIN"/>
    <property type="match status" value="1"/>
</dbReference>
<dbReference type="InterPro" id="IPR000891">
    <property type="entry name" value="PYR_CT"/>
</dbReference>
<feature type="domain" description="Biotin carboxylation" evidence="17">
    <location>
        <begin position="55"/>
        <end position="498"/>
    </location>
</feature>
<dbReference type="GO" id="GO:0006094">
    <property type="term" value="P:gluconeogenesis"/>
    <property type="evidence" value="ECO:0007669"/>
    <property type="project" value="UniProtKB-UniPathway"/>
</dbReference>
<evidence type="ECO:0000256" key="14">
    <source>
        <dbReference type="PIRSR" id="PIRSR001594-4"/>
    </source>
</evidence>
<dbReference type="SUPFAM" id="SSF89000">
    <property type="entry name" value="post-HMGL domain-like"/>
    <property type="match status" value="1"/>
</dbReference>
<dbReference type="PIRSF" id="PIRSF001594">
    <property type="entry name" value="Pyruv_carbox"/>
    <property type="match status" value="1"/>
</dbReference>
<dbReference type="STRING" id="400727.A0A2T7NY14"/>
<dbReference type="InterPro" id="IPR011761">
    <property type="entry name" value="ATP-grasp"/>
</dbReference>
<comment type="cofactor">
    <cofactor evidence="1 11">
        <name>biotin</name>
        <dbReference type="ChEBI" id="CHEBI:57586"/>
    </cofactor>
</comment>
<dbReference type="PROSITE" id="PS50991">
    <property type="entry name" value="PYR_CT"/>
    <property type="match status" value="1"/>
</dbReference>
<dbReference type="SUPFAM" id="SSF52440">
    <property type="entry name" value="PreATP-grasp domain"/>
    <property type="match status" value="1"/>
</dbReference>
<dbReference type="InterPro" id="IPR005482">
    <property type="entry name" value="Biotin_COase_C"/>
</dbReference>
<feature type="domain" description="Pyruvate carboxyltransferase" evidence="18">
    <location>
        <begin position="576"/>
        <end position="845"/>
    </location>
</feature>
<keyword evidence="5 11" id="KW-0436">Ligase</keyword>
<feature type="binding site" evidence="12">
    <location>
        <position position="657"/>
    </location>
    <ligand>
        <name>substrate</name>
    </ligand>
</feature>
<name>A0A2T7NY14_POMCA</name>
<protein>
    <recommendedName>
        <fullName evidence="3 11">Pyruvate carboxylase</fullName>
        <ecNumber evidence="3 11">6.4.1.1</ecNumber>
    </recommendedName>
</protein>
<evidence type="ECO:0000256" key="3">
    <source>
        <dbReference type="ARBA" id="ARBA00013057"/>
    </source>
</evidence>
<dbReference type="PANTHER" id="PTHR43778">
    <property type="entry name" value="PYRUVATE CARBOXYLASE"/>
    <property type="match status" value="1"/>
</dbReference>
<evidence type="ECO:0000256" key="1">
    <source>
        <dbReference type="ARBA" id="ARBA00001953"/>
    </source>
</evidence>
<evidence type="ECO:0000256" key="7">
    <source>
        <dbReference type="ARBA" id="ARBA00022741"/>
    </source>
</evidence>
<comment type="caution">
    <text evidence="19">The sequence shown here is derived from an EMBL/GenBank/DDBJ whole genome shotgun (WGS) entry which is preliminary data.</text>
</comment>
<dbReference type="InterPro" id="IPR005481">
    <property type="entry name" value="BC-like_N"/>
</dbReference>
<dbReference type="Pfam" id="PF00364">
    <property type="entry name" value="Biotin_lipoyl"/>
    <property type="match status" value="1"/>
</dbReference>
<evidence type="ECO:0000256" key="5">
    <source>
        <dbReference type="ARBA" id="ARBA00022598"/>
    </source>
</evidence>
<evidence type="ECO:0000259" key="15">
    <source>
        <dbReference type="PROSITE" id="PS50968"/>
    </source>
</evidence>
<evidence type="ECO:0000313" key="19">
    <source>
        <dbReference type="EMBL" id="PVD26046.1"/>
    </source>
</evidence>
<dbReference type="Gene3D" id="2.40.50.100">
    <property type="match status" value="1"/>
</dbReference>
<dbReference type="GO" id="GO:0009374">
    <property type="term" value="F:biotin binding"/>
    <property type="evidence" value="ECO:0007669"/>
    <property type="project" value="UniProtKB-ARBA"/>
</dbReference>
<feature type="binding site" evidence="12">
    <location>
        <position position="921"/>
    </location>
    <ligand>
        <name>substrate</name>
    </ligand>
</feature>
<dbReference type="EC" id="6.4.1.1" evidence="3 11"/>
<dbReference type="GO" id="GO:0046872">
    <property type="term" value="F:metal ion binding"/>
    <property type="evidence" value="ECO:0007669"/>
    <property type="project" value="UniProtKB-KW"/>
</dbReference>
<evidence type="ECO:0000256" key="11">
    <source>
        <dbReference type="PIRNR" id="PIRNR001594"/>
    </source>
</evidence>
<dbReference type="InterPro" id="IPR013785">
    <property type="entry name" value="Aldolase_TIM"/>
</dbReference>
<keyword evidence="10" id="KW-0511">Multifunctional enzyme</keyword>
<dbReference type="GO" id="GO:0005524">
    <property type="term" value="F:ATP binding"/>
    <property type="evidence" value="ECO:0007669"/>
    <property type="project" value="UniProtKB-UniRule"/>
</dbReference>
<keyword evidence="20" id="KW-1185">Reference proteome</keyword>
<evidence type="ECO:0000256" key="10">
    <source>
        <dbReference type="ARBA" id="ARBA00023268"/>
    </source>
</evidence>
<dbReference type="FunFam" id="3.30.470.20:FF:000012">
    <property type="entry name" value="Pyruvate carboxylase"/>
    <property type="match status" value="1"/>
</dbReference>
<keyword evidence="7 11" id="KW-0547">Nucleotide-binding</keyword>
<dbReference type="SUPFAM" id="SSF51230">
    <property type="entry name" value="Single hybrid motif"/>
    <property type="match status" value="1"/>
</dbReference>
<dbReference type="NCBIfam" id="TIGR01235">
    <property type="entry name" value="pyruv_carbox"/>
    <property type="match status" value="1"/>
</dbReference>
<feature type="binding site" evidence="13">
    <location>
        <position position="786"/>
    </location>
    <ligand>
        <name>Mn(2+)</name>
        <dbReference type="ChEBI" id="CHEBI:29035"/>
    </ligand>
</feature>
<evidence type="ECO:0000256" key="13">
    <source>
        <dbReference type="PIRSR" id="PIRSR001594-3"/>
    </source>
</evidence>
<comment type="pathway">
    <text evidence="2">Carbohydrate biosynthesis; gluconeogenesis.</text>
</comment>
<feature type="binding site" evidence="12">
    <location>
        <position position="255"/>
    </location>
    <ligand>
        <name>ATP</name>
        <dbReference type="ChEBI" id="CHEBI:30616"/>
    </ligand>
</feature>
<dbReference type="InterPro" id="IPR011764">
    <property type="entry name" value="Biotin_carboxylation_dom"/>
</dbReference>
<evidence type="ECO:0000256" key="4">
    <source>
        <dbReference type="ARBA" id="ARBA00022432"/>
    </source>
</evidence>
<sequence>MLRLQARVLCLHKAAASPLTVCHGYRLPDSLQQLMRQQHSGPYSSAKDIKHERKPIKKLLVANRGEIAIRVFRACTELNIKTVAIYSEQDINQVHRQKADESYLIGKGLPPVAAYLNIPEIIGIAKDNHVDAIHPGYGFLSERADFAQACVKEEIRFIGPSPEVVHKMGDKVEARRAAIESGVRVVPGTPGPITSAADAVKFCQEHGLPVIFKAAFGGGGRGMRVVKHLEEVEENFNRAFSEALSAFGNGSLFLEKFIERPRHIEVQILGDSAGEVVHLYERDCSVQRRHQKVVEIAPAPKLDPDIRDKMTSDAVRLAKHVGYENAGTVEFLLDKNGEYYFIETVKSSYVKQSVDLVHAQIHIAEGKTLKDLDLTQENIKLNGFAIQCRMTTEDPARNFQPDTGRIEVFRSGEGMGIRLDSASAFAGAIISPYYDSLLVKVIAHSRDHPTACSKMLRALREFRIRGVKTNIPFLLNVMQNEQFLTGVVDTCFIDENPQLFLFQESQNRAQKLLHYLGQVMVNGPSTPLGTSIPPSDITPSVPPVPTILPHPAGWRDVLIQEGPAGFAKKLRQHKGLLLMDTTMRDAHQSLLATRVRSYDLLRIAPYVSHSLSPLFCLENWGGATFDVALRFLHECPWDRLRQLRKQVPNIPFQMLLRGANAVGYTNYPDNVVFKFCDLAVKNGMDIFRIFDSLNYVPNIIVGMEAVGKAGGVVEAAISYTGDVSDPSKTKYNLDYYVDLTSQLIKAGTHILCIKDMAGLLKPKAAKLLISAIRDKYPDIPIHVHTHDTAGAGVAAMLAAAEAGADVVDVAVDSMSGLTSQPSMGAVVASLERTELDTGLNLDNVSAYSAYWEQARSLYGPFECTVTMKSGNADIYKNEIPGGQYTNLQFQAFSLGLADQFEEVKKMYSVANKLLGDLPKVTPSSKVVGDLAQFMVQNKLTAELVEEKAAELSFPKSVVEYFQGHLGEPPGGYPEPLRTKVLKGAPTLSGRPGASLEPIDFGALKDELCEKHKIQVSEEDIISAALYPKVLDEFLEFRSKYGPVDCLDTKTFLVGPKVAAETEVSIEKGKTLSIKTLAVGDLNKNGMREVFFELNGQLRSVMIKDTEASKELHTYPKAVKGVKGSVGAPMPGEVVDIKVKEGDVVKKGQPVLVLSAMKMEMVVTAPVSGKVRLIAVNRGMKLEGDDLLMEIE</sequence>
<dbReference type="InterPro" id="IPR055268">
    <property type="entry name" value="PCB-like"/>
</dbReference>
<dbReference type="OrthoDB" id="196847at2759"/>
<proteinExistence type="predicted"/>
<dbReference type="PROSITE" id="PS50979">
    <property type="entry name" value="BC"/>
    <property type="match status" value="1"/>
</dbReference>
<dbReference type="SUPFAM" id="SSF51569">
    <property type="entry name" value="Aldolase"/>
    <property type="match status" value="1"/>
</dbReference>
<dbReference type="SUPFAM" id="SSF51246">
    <property type="entry name" value="Rudiment single hybrid motif"/>
    <property type="match status" value="1"/>
</dbReference>
<dbReference type="InterPro" id="IPR011054">
    <property type="entry name" value="Rudment_hybrid_motif"/>
</dbReference>
<organism evidence="19 20">
    <name type="scientific">Pomacea canaliculata</name>
    <name type="common">Golden apple snail</name>
    <dbReference type="NCBI Taxonomy" id="400727"/>
    <lineage>
        <taxon>Eukaryota</taxon>
        <taxon>Metazoa</taxon>
        <taxon>Spiralia</taxon>
        <taxon>Lophotrochozoa</taxon>
        <taxon>Mollusca</taxon>
        <taxon>Gastropoda</taxon>
        <taxon>Caenogastropoda</taxon>
        <taxon>Architaenioglossa</taxon>
        <taxon>Ampullarioidea</taxon>
        <taxon>Ampullariidae</taxon>
        <taxon>Pomacea</taxon>
    </lineage>
</organism>
<evidence type="ECO:0000256" key="12">
    <source>
        <dbReference type="PIRSR" id="PIRSR001594-2"/>
    </source>
</evidence>
<dbReference type="PROSITE" id="PS50968">
    <property type="entry name" value="BIOTINYL_LIPOYL"/>
    <property type="match status" value="1"/>
</dbReference>
<dbReference type="Gene3D" id="3.30.470.20">
    <property type="entry name" value="ATP-grasp fold, B domain"/>
    <property type="match status" value="1"/>
</dbReference>
<dbReference type="NCBIfam" id="NF009554">
    <property type="entry name" value="PRK12999.1"/>
    <property type="match status" value="1"/>
</dbReference>